<feature type="compositionally biased region" description="Acidic residues" evidence="1">
    <location>
        <begin position="555"/>
        <end position="567"/>
    </location>
</feature>
<evidence type="ECO:0000313" key="4">
    <source>
        <dbReference type="Proteomes" id="UP001168821"/>
    </source>
</evidence>
<dbReference type="Proteomes" id="UP001168821">
    <property type="component" value="Unassembled WGS sequence"/>
</dbReference>
<evidence type="ECO:0000313" key="3">
    <source>
        <dbReference type="EMBL" id="KAJ3657405.1"/>
    </source>
</evidence>
<dbReference type="GO" id="GO:1905515">
    <property type="term" value="P:non-motile cilium assembly"/>
    <property type="evidence" value="ECO:0007669"/>
    <property type="project" value="TreeGrafter"/>
</dbReference>
<dbReference type="Pfam" id="PF15717">
    <property type="entry name" value="PCM1_C"/>
    <property type="match status" value="2"/>
</dbReference>
<sequence>MSEDRRKMNRPSTGTVPKVKCRNNSSYMNERDSPRSWTNNLAGDFHRLNLSDYLRNSRRNLPPHCAMNTTVEEQRHNTTVNGSITPNTSSSTSRRNSSGTVPKCDNITKYPDKKQIEDKLTQIREYLQITTSLMSSMKNTDDQLDDAAERNNLIQMISDLRDSEAKLINILESIEADDAGGISDQVDRNDNYSEATTSNSHRNDLDDKVDHTNREMELLRDQQMSFLSLQQKAENKLKDARQLQEKLMMSQYDVNSSMNQRDKNLTSVQDFDAAIKELEERTKRLNEPRGSNANLQDRLIADVDSLQNQILSLHNINEDRSQMLQMLDNRDSELRAQHIELQSKLSELQTKKMQIDQLVTQLQTMEDAEEDDVGMQVRRIVTMKDQLSKLKDMLEIVKTTETMVQNSNSQEEQEQACEICTKAENFLQKDMEKRRTPVQIQHENVQRRYDNTGLNESRPKQVNKNAITYDRQSGYGGAKPKSRSNSNKMALQVELEAKKRELEEIMGKHKAGTSNLNHDVGTDNKSEFSCSSNAYFDGAPSWAPIMSDHNRFESSESEEECPEDQNEYSELNHPNQAFTLPVLNYPPKAEKSRSMHSADYVQVPDPDRLSSMPRTPERSPRERARSNSEQSGKTQVQKQLELIRSVCDSMLEQQTQSVNVRNNLTPSSLYSEPRRFASPNPHSMNALVESPWAPPDPAGYQGWLATNTLQTQAFMLNTLNQCCQMLWLQQRELIALRQAVSQLQERDNPHYENHSHLASPMQNPESRRSNQKVNQVPAACSMPNLNQYNIPSVNLDPSYQNNARLLDQCLNNTSGDHINNSVLHAVNANINQMSGQMWNGQALNNQVAPGNRANNYWDNFRSYSRQNLLSTKSNEGFQSSLERSNNPFAIVSLSKSNSDHTSSQENTPLRRARTRNSERNNSAVPPDVLNVNHNINKTIDLASNRNVNENDYAFAYNEISSNNSNISEEQIFKEGISENASRRNEWHEEQSEEHHPKSKLFEELREHVYKEVVTLISANETRPHFLIQLFRDLQMISSDPLRLKILQSIQTIITHSLISANHTNRQVPEPQQTDPVITDGGFSLQSTVWSKSLKNPAVTSRNTLHMENESETESVIKEIIPYLNDHEDDVMTQPFLLALKQVLLDSDSFQETVRDSVFKKHFSNVLDEVLAQYHGKKVRDVKMHLIQTINDLLKGELSFIQLIQDTCPENCENSDIGAFDSPPSAATNGQVESVQNGDLAEADQGRVEDDDVEEEGAVGGFWDLQMEASAVNEEVDVGGIEFQNNAESQTQFIKQGLDQVPTRLPTKSRSNTPSKDRSTSSRSDHPDQF</sequence>
<dbReference type="InterPro" id="IPR031446">
    <property type="entry name" value="PCM1_C"/>
</dbReference>
<feature type="compositionally biased region" description="Basic and acidic residues" evidence="1">
    <location>
        <begin position="745"/>
        <end position="755"/>
    </location>
</feature>
<feature type="region of interest" description="Disordered" evidence="1">
    <location>
        <begin position="745"/>
        <end position="771"/>
    </location>
</feature>
<dbReference type="GO" id="GO:0034454">
    <property type="term" value="P:microtubule anchoring at centrosome"/>
    <property type="evidence" value="ECO:0007669"/>
    <property type="project" value="InterPro"/>
</dbReference>
<feature type="compositionally biased region" description="Low complexity" evidence="1">
    <location>
        <begin position="87"/>
        <end position="98"/>
    </location>
</feature>
<feature type="region of interest" description="Disordered" evidence="1">
    <location>
        <begin position="72"/>
        <end position="109"/>
    </location>
</feature>
<dbReference type="EMBL" id="JALNTZ010000003">
    <property type="protein sequence ID" value="KAJ3657405.1"/>
    <property type="molecule type" value="Genomic_DNA"/>
</dbReference>
<gene>
    <name evidence="3" type="ORF">Zmor_009212</name>
</gene>
<feature type="region of interest" description="Disordered" evidence="1">
    <location>
        <begin position="893"/>
        <end position="929"/>
    </location>
</feature>
<feature type="domain" description="Pericentriolar material 1 protein C-terminal" evidence="2">
    <location>
        <begin position="1000"/>
        <end position="1070"/>
    </location>
</feature>
<proteinExistence type="predicted"/>
<dbReference type="PANTHER" id="PTHR14164">
    <property type="entry name" value="PERICENTRIOLAR MATERIAL 1-RELATED"/>
    <property type="match status" value="1"/>
</dbReference>
<dbReference type="InterPro" id="IPR024138">
    <property type="entry name" value="Pericentriolar_Pcm1"/>
</dbReference>
<dbReference type="PANTHER" id="PTHR14164:SF12">
    <property type="entry name" value="PERICENTRIOLAR MATERIAL 1 PROTEIN"/>
    <property type="match status" value="1"/>
</dbReference>
<feature type="compositionally biased region" description="Basic and acidic residues" evidence="1">
    <location>
        <begin position="1314"/>
        <end position="1329"/>
    </location>
</feature>
<organism evidence="3 4">
    <name type="scientific">Zophobas morio</name>
    <dbReference type="NCBI Taxonomy" id="2755281"/>
    <lineage>
        <taxon>Eukaryota</taxon>
        <taxon>Metazoa</taxon>
        <taxon>Ecdysozoa</taxon>
        <taxon>Arthropoda</taxon>
        <taxon>Hexapoda</taxon>
        <taxon>Insecta</taxon>
        <taxon>Pterygota</taxon>
        <taxon>Neoptera</taxon>
        <taxon>Endopterygota</taxon>
        <taxon>Coleoptera</taxon>
        <taxon>Polyphaga</taxon>
        <taxon>Cucujiformia</taxon>
        <taxon>Tenebrionidae</taxon>
        <taxon>Zophobas</taxon>
    </lineage>
</organism>
<feature type="compositionally biased region" description="Polar residues" evidence="1">
    <location>
        <begin position="1224"/>
        <end position="1236"/>
    </location>
</feature>
<dbReference type="GO" id="GO:0034451">
    <property type="term" value="C:centriolar satellite"/>
    <property type="evidence" value="ECO:0007669"/>
    <property type="project" value="TreeGrafter"/>
</dbReference>
<feature type="domain" description="Pericentriolar material 1 protein C-terminal" evidence="2">
    <location>
        <begin position="1113"/>
        <end position="1206"/>
    </location>
</feature>
<protein>
    <recommendedName>
        <fullName evidence="2">Pericentriolar material 1 protein C-terminal domain-containing protein</fullName>
    </recommendedName>
</protein>
<feature type="compositionally biased region" description="Polar residues" evidence="1">
    <location>
        <begin position="627"/>
        <end position="637"/>
    </location>
</feature>
<comment type="caution">
    <text evidence="3">The sequence shown here is derived from an EMBL/GenBank/DDBJ whole genome shotgun (WGS) entry which is preliminary data.</text>
</comment>
<feature type="compositionally biased region" description="Polar residues" evidence="1">
    <location>
        <begin position="893"/>
        <end position="907"/>
    </location>
</feature>
<evidence type="ECO:0000256" key="1">
    <source>
        <dbReference type="SAM" id="MobiDB-lite"/>
    </source>
</evidence>
<feature type="region of interest" description="Disordered" evidence="1">
    <location>
        <begin position="180"/>
        <end position="207"/>
    </location>
</feature>
<feature type="compositionally biased region" description="Basic and acidic residues" evidence="1">
    <location>
        <begin position="615"/>
        <end position="626"/>
    </location>
</feature>
<evidence type="ECO:0000259" key="2">
    <source>
        <dbReference type="Pfam" id="PF15717"/>
    </source>
</evidence>
<feature type="region of interest" description="Disordered" evidence="1">
    <location>
        <begin position="587"/>
        <end position="637"/>
    </location>
</feature>
<keyword evidence="4" id="KW-1185">Reference proteome</keyword>
<dbReference type="GO" id="GO:0071539">
    <property type="term" value="P:protein localization to centrosome"/>
    <property type="evidence" value="ECO:0007669"/>
    <property type="project" value="InterPro"/>
</dbReference>
<feature type="region of interest" description="Disordered" evidence="1">
    <location>
        <begin position="1"/>
        <end position="35"/>
    </location>
</feature>
<feature type="compositionally biased region" description="Polar residues" evidence="1">
    <location>
        <begin position="72"/>
        <end position="86"/>
    </location>
</feature>
<feature type="region of interest" description="Disordered" evidence="1">
    <location>
        <begin position="1294"/>
        <end position="1329"/>
    </location>
</feature>
<reference evidence="3" key="1">
    <citation type="journal article" date="2023" name="G3 (Bethesda)">
        <title>Whole genome assemblies of Zophobas morio and Tenebrio molitor.</title>
        <authorList>
            <person name="Kaur S."/>
            <person name="Stinson S.A."/>
            <person name="diCenzo G.C."/>
        </authorList>
    </citation>
    <scope>NUCLEOTIDE SEQUENCE</scope>
    <source>
        <strain evidence="3">QUZm001</strain>
    </source>
</reference>
<name>A0AA38IIP9_9CUCU</name>
<feature type="region of interest" description="Disordered" evidence="1">
    <location>
        <begin position="550"/>
        <end position="569"/>
    </location>
</feature>
<feature type="region of interest" description="Disordered" evidence="1">
    <location>
        <begin position="1214"/>
        <end position="1254"/>
    </location>
</feature>
<accession>A0AA38IIP9</accession>
<dbReference type="GO" id="GO:0036064">
    <property type="term" value="C:ciliary basal body"/>
    <property type="evidence" value="ECO:0007669"/>
    <property type="project" value="TreeGrafter"/>
</dbReference>